<accession>A0ACB8AYW2</accession>
<proteinExistence type="predicted"/>
<name>A0ACB8AYW2_9AGAM</name>
<evidence type="ECO:0000313" key="1">
    <source>
        <dbReference type="EMBL" id="KAH7917627.1"/>
    </source>
</evidence>
<reference evidence="1" key="1">
    <citation type="journal article" date="2021" name="New Phytol.">
        <title>Evolutionary innovations through gain and loss of genes in the ectomycorrhizal Boletales.</title>
        <authorList>
            <person name="Wu G."/>
            <person name="Miyauchi S."/>
            <person name="Morin E."/>
            <person name="Kuo A."/>
            <person name="Drula E."/>
            <person name="Varga T."/>
            <person name="Kohler A."/>
            <person name="Feng B."/>
            <person name="Cao Y."/>
            <person name="Lipzen A."/>
            <person name="Daum C."/>
            <person name="Hundley H."/>
            <person name="Pangilinan J."/>
            <person name="Johnson J."/>
            <person name="Barry K."/>
            <person name="LaButti K."/>
            <person name="Ng V."/>
            <person name="Ahrendt S."/>
            <person name="Min B."/>
            <person name="Choi I.G."/>
            <person name="Park H."/>
            <person name="Plett J.M."/>
            <person name="Magnuson J."/>
            <person name="Spatafora J.W."/>
            <person name="Nagy L.G."/>
            <person name="Henrissat B."/>
            <person name="Grigoriev I.V."/>
            <person name="Yang Z.L."/>
            <person name="Xu J."/>
            <person name="Martin F.M."/>
        </authorList>
    </citation>
    <scope>NUCLEOTIDE SEQUENCE</scope>
    <source>
        <strain evidence="1">KUC20120723A-06</strain>
    </source>
</reference>
<comment type="caution">
    <text evidence="1">The sequence shown here is derived from an EMBL/GenBank/DDBJ whole genome shotgun (WGS) entry which is preliminary data.</text>
</comment>
<protein>
    <submittedName>
        <fullName evidence="1">Uncharacterized protein</fullName>
    </submittedName>
</protein>
<organism evidence="1 2">
    <name type="scientific">Leucogyrophana mollusca</name>
    <dbReference type="NCBI Taxonomy" id="85980"/>
    <lineage>
        <taxon>Eukaryota</taxon>
        <taxon>Fungi</taxon>
        <taxon>Dikarya</taxon>
        <taxon>Basidiomycota</taxon>
        <taxon>Agaricomycotina</taxon>
        <taxon>Agaricomycetes</taxon>
        <taxon>Agaricomycetidae</taxon>
        <taxon>Boletales</taxon>
        <taxon>Boletales incertae sedis</taxon>
        <taxon>Leucogyrophana</taxon>
    </lineage>
</organism>
<dbReference type="EMBL" id="MU266989">
    <property type="protein sequence ID" value="KAH7917627.1"/>
    <property type="molecule type" value="Genomic_DNA"/>
</dbReference>
<keyword evidence="2" id="KW-1185">Reference proteome</keyword>
<sequence>MPTKERAYTAALASQSFLVKLGFTFWEAFSSSSGSTSTSVGHGKGKWDSEKVRKALEGPRWCRLWMSTLCSPRCRQRWMSNPSWPRPPSQLSSRTRNPRHARTQARVGCRLRGMRVRCWRRACAAWRWRSSGRGHRCGWLASWRCGSLFLGSCADRWFGFLWFVSCVGGMRGDRGESRVGGVGTKLSASRLTEKRTSP</sequence>
<gene>
    <name evidence="1" type="ORF">BV22DRAFT_932852</name>
</gene>
<dbReference type="Proteomes" id="UP000790709">
    <property type="component" value="Unassembled WGS sequence"/>
</dbReference>
<evidence type="ECO:0000313" key="2">
    <source>
        <dbReference type="Proteomes" id="UP000790709"/>
    </source>
</evidence>